<evidence type="ECO:0000313" key="4">
    <source>
        <dbReference type="Proteomes" id="UP000028027"/>
    </source>
</evidence>
<dbReference type="InterPro" id="IPR002104">
    <property type="entry name" value="Integrase_catalytic"/>
</dbReference>
<dbReference type="EMBL" id="JNVL01000023">
    <property type="protein sequence ID" value="KER05897.1"/>
    <property type="molecule type" value="Genomic_DNA"/>
</dbReference>
<sequence length="242" mass="28631">MMLDSHILVFKNQVQSKQSFKEQNYLDQEDFSKFLDAFDGIGQNNYKAKPELLKICASIEYYCALRISEVLTLKRDDFDLRNRILTLQNTKTGFRKCKCSKWEKRILISSDAKCSKCKGLGKYRVKQYTTIPKPLIVILSDFLKSLRYNKNLFSFSRISAWKYYKIAGKNALLEIREQQFERSIEGIWTHLLRKSYLKWMRKNGASIELCEVKARHSEKRSIDHYIRPDIQALKIWEAQKFG</sequence>
<accession>A0A081S4P4</accession>
<reference evidence="3 4" key="1">
    <citation type="submission" date="2014-06" db="EMBL/GenBank/DDBJ databases">
        <authorList>
            <person name="Ngugi D.K."/>
            <person name="Blom J."/>
            <person name="Alam I."/>
            <person name="Rashid M."/>
            <person name="Ba Alawi W."/>
            <person name="Zhang G."/>
            <person name="Hikmawan T."/>
            <person name="Guan Y."/>
            <person name="Antunes A."/>
            <person name="Siam R."/>
            <person name="Eldorry H."/>
            <person name="Bajic V."/>
            <person name="Stingl U."/>
        </authorList>
    </citation>
    <scope>NUCLEOTIDE SEQUENCE [LARGE SCALE GENOMIC DNA]</scope>
    <source>
        <strain evidence="3">SCGC AAA799-E16</strain>
    </source>
</reference>
<organism evidence="3 4">
    <name type="scientific">Marine Group I thaumarchaeote SCGC AAA799-E16</name>
    <dbReference type="NCBI Taxonomy" id="1502292"/>
    <lineage>
        <taxon>Archaea</taxon>
        <taxon>Nitrososphaerota</taxon>
        <taxon>Marine Group I</taxon>
    </lineage>
</organism>
<dbReference type="Proteomes" id="UP000028027">
    <property type="component" value="Unassembled WGS sequence"/>
</dbReference>
<dbReference type="GO" id="GO:0006310">
    <property type="term" value="P:DNA recombination"/>
    <property type="evidence" value="ECO:0007669"/>
    <property type="project" value="UniProtKB-KW"/>
</dbReference>
<comment type="caution">
    <text evidence="3">The sequence shown here is derived from an EMBL/GenBank/DDBJ whole genome shotgun (WGS) entry which is preliminary data.</text>
</comment>
<feature type="domain" description="Tyr recombinase" evidence="2">
    <location>
        <begin position="21"/>
        <end position="238"/>
    </location>
</feature>
<dbReference type="InterPro" id="IPR011010">
    <property type="entry name" value="DNA_brk_join_enz"/>
</dbReference>
<dbReference type="Gene3D" id="1.10.443.10">
    <property type="entry name" value="Intergrase catalytic core"/>
    <property type="match status" value="1"/>
</dbReference>
<dbReference type="Pfam" id="PF00589">
    <property type="entry name" value="Phage_integrase"/>
    <property type="match status" value="1"/>
</dbReference>
<protein>
    <submittedName>
        <fullName evidence="3">Phage integrase family protein</fullName>
    </submittedName>
</protein>
<dbReference type="PROSITE" id="PS51898">
    <property type="entry name" value="TYR_RECOMBINASE"/>
    <property type="match status" value="1"/>
</dbReference>
<proteinExistence type="predicted"/>
<evidence type="ECO:0000313" key="3">
    <source>
        <dbReference type="EMBL" id="KER05897.1"/>
    </source>
</evidence>
<keyword evidence="4" id="KW-1185">Reference proteome</keyword>
<evidence type="ECO:0000256" key="1">
    <source>
        <dbReference type="ARBA" id="ARBA00023172"/>
    </source>
</evidence>
<dbReference type="GO" id="GO:0003677">
    <property type="term" value="F:DNA binding"/>
    <property type="evidence" value="ECO:0007669"/>
    <property type="project" value="InterPro"/>
</dbReference>
<dbReference type="SUPFAM" id="SSF56349">
    <property type="entry name" value="DNA breaking-rejoining enzymes"/>
    <property type="match status" value="1"/>
</dbReference>
<evidence type="ECO:0000259" key="2">
    <source>
        <dbReference type="PROSITE" id="PS51898"/>
    </source>
</evidence>
<keyword evidence="1" id="KW-0233">DNA recombination</keyword>
<name>A0A081S4P4_9ARCH</name>
<gene>
    <name evidence="3" type="ORF">AAA799E16_01397</name>
</gene>
<dbReference type="CDD" id="cd00397">
    <property type="entry name" value="DNA_BRE_C"/>
    <property type="match status" value="1"/>
</dbReference>
<dbReference type="GO" id="GO:0015074">
    <property type="term" value="P:DNA integration"/>
    <property type="evidence" value="ECO:0007669"/>
    <property type="project" value="InterPro"/>
</dbReference>
<dbReference type="AlphaFoldDB" id="A0A081S4P4"/>
<dbReference type="InterPro" id="IPR013762">
    <property type="entry name" value="Integrase-like_cat_sf"/>
</dbReference>